<reference evidence="2" key="1">
    <citation type="submission" date="2018-03" db="EMBL/GenBank/DDBJ databases">
        <authorList>
            <person name="Guldener U."/>
        </authorList>
    </citation>
    <scope>NUCLEOTIDE SEQUENCE</scope>
</reference>
<evidence type="ECO:0000256" key="1">
    <source>
        <dbReference type="SAM" id="MobiDB-lite"/>
    </source>
</evidence>
<proteinExistence type="predicted"/>
<feature type="region of interest" description="Disordered" evidence="1">
    <location>
        <begin position="175"/>
        <end position="199"/>
    </location>
</feature>
<organism evidence="2 3">
    <name type="scientific">Cephalotrichum gorgonifer</name>
    <dbReference type="NCBI Taxonomy" id="2041049"/>
    <lineage>
        <taxon>Eukaryota</taxon>
        <taxon>Fungi</taxon>
        <taxon>Dikarya</taxon>
        <taxon>Ascomycota</taxon>
        <taxon>Pezizomycotina</taxon>
        <taxon>Sordariomycetes</taxon>
        <taxon>Hypocreomycetidae</taxon>
        <taxon>Microascales</taxon>
        <taxon>Microascaceae</taxon>
        <taxon>Cephalotrichum</taxon>
    </lineage>
</organism>
<feature type="region of interest" description="Disordered" evidence="1">
    <location>
        <begin position="264"/>
        <end position="307"/>
    </location>
</feature>
<sequence length="618" mass="66127">MNCNFPELLVNDLEASNSVFVAKNLTAGAPSALSLDATRTLLSTKESGLLHPVDELLSPGFEEKEDYTPAPSPGIRYHSALSQIRLLEPIDEAPALVGGSFDDTTIANGHESDWDSVTSSSHSSSILGTPCVKLRKVSVVTTASSISSGPLAPELSGCVAEPGSVAEMSWIDADSDDDEAELRSPDFPRAASAPPTTRRLTFAPETDMARVQEVDTPKGVVNMDKRPKTPAHTYPRPRGECHSLRSGTASKVWAARRRGTIGVGTGKILSPGRASSLPEDEAPIPTPPISRSYSLSTLPSRRENNSSHDVLGAEAEVLETKTDFAPSCVSIRSRASSVPLTKHTADDTPATNSNVQTWIESSIDVATKPDDQLRGIPLPPDVIDNIRISIACFPDTMLLTSSLSVETIRSYSRMVKTPPLDYASAPSSSYPHKRRGLARILSTRRLGTPESTSAGRRDSAEDGPSTPWACLRPVFDAGEDYLRDALYAHIVVYNYISALPRSRPAAPSLTRPSSRLSVMGGDGAIPKKAASLLGLRTQVLARSPTETLRVPGPPSQAENTTKRDEALRDLLVGLSRCIDRLVVALKEGAPEAAGEGAVPVDVYLARTLCEVVRCSEER</sequence>
<keyword evidence="3" id="KW-1185">Reference proteome</keyword>
<dbReference type="EMBL" id="ONZQ02000003">
    <property type="protein sequence ID" value="SPO00051.1"/>
    <property type="molecule type" value="Genomic_DNA"/>
</dbReference>
<accession>A0AAE8MVM0</accession>
<dbReference type="Proteomes" id="UP001187682">
    <property type="component" value="Unassembled WGS sequence"/>
</dbReference>
<feature type="region of interest" description="Disordered" evidence="1">
    <location>
        <begin position="439"/>
        <end position="465"/>
    </location>
</feature>
<gene>
    <name evidence="2" type="ORF">DNG_02903</name>
</gene>
<name>A0AAE8MVM0_9PEZI</name>
<protein>
    <submittedName>
        <fullName evidence="2">Uncharacterized protein</fullName>
    </submittedName>
</protein>
<feature type="compositionally biased region" description="Polar residues" evidence="1">
    <location>
        <begin position="289"/>
        <end position="299"/>
    </location>
</feature>
<dbReference type="AlphaFoldDB" id="A0AAE8MVM0"/>
<evidence type="ECO:0000313" key="2">
    <source>
        <dbReference type="EMBL" id="SPO00051.1"/>
    </source>
</evidence>
<comment type="caution">
    <text evidence="2">The sequence shown here is derived from an EMBL/GenBank/DDBJ whole genome shotgun (WGS) entry which is preliminary data.</text>
</comment>
<feature type="region of interest" description="Disordered" evidence="1">
    <location>
        <begin position="220"/>
        <end position="245"/>
    </location>
</feature>
<evidence type="ECO:0000313" key="3">
    <source>
        <dbReference type="Proteomes" id="UP001187682"/>
    </source>
</evidence>